<dbReference type="Gene3D" id="2.30.110.10">
    <property type="entry name" value="Electron Transport, Fmn-binding Protein, Chain A"/>
    <property type="match status" value="1"/>
</dbReference>
<protein>
    <submittedName>
        <fullName evidence="2">General stress protein 26</fullName>
    </submittedName>
</protein>
<keyword evidence="3" id="KW-1185">Reference proteome</keyword>
<dbReference type="PANTHER" id="PTHR34818:SF1">
    <property type="entry name" value="PROTEIN BLI-3"/>
    <property type="match status" value="1"/>
</dbReference>
<evidence type="ECO:0000259" key="1">
    <source>
        <dbReference type="Pfam" id="PF01243"/>
    </source>
</evidence>
<reference evidence="2 3" key="1">
    <citation type="submission" date="2020-07" db="EMBL/GenBank/DDBJ databases">
        <authorList>
            <person name="Criscuolo A."/>
        </authorList>
    </citation>
    <scope>NUCLEOTIDE SEQUENCE [LARGE SCALE GENOMIC DNA]</scope>
    <source>
        <strain evidence="2">CIP111649</strain>
    </source>
</reference>
<evidence type="ECO:0000313" key="3">
    <source>
        <dbReference type="Proteomes" id="UP000589351"/>
    </source>
</evidence>
<dbReference type="Proteomes" id="UP000589351">
    <property type="component" value="Unassembled WGS sequence"/>
</dbReference>
<proteinExistence type="predicted"/>
<sequence>MNKNDAIEKITEVLNESKVGVCSTAKDNVPNSRYMWFYNDGLTLYAKTNEKSPKYEEILENPIVHILLGYNDGNNHDFVEILGDVEITDDQEIIDWMWEDLDSVYFDSPKNPDLTALKITPRKMKFMDDSKEHHTFEVDLKGDENT</sequence>
<dbReference type="Pfam" id="PF01243">
    <property type="entry name" value="PNPOx_N"/>
    <property type="match status" value="1"/>
</dbReference>
<comment type="caution">
    <text evidence="2">The sequence shown here is derived from an EMBL/GenBank/DDBJ whole genome shotgun (WGS) entry which is preliminary data.</text>
</comment>
<dbReference type="AlphaFoldDB" id="A0A6V7R321"/>
<feature type="domain" description="Pyridoxamine 5'-phosphate oxidase N-terminal" evidence="1">
    <location>
        <begin position="8"/>
        <end position="127"/>
    </location>
</feature>
<evidence type="ECO:0000313" key="2">
    <source>
        <dbReference type="EMBL" id="CAD2071488.1"/>
    </source>
</evidence>
<dbReference type="InterPro" id="IPR012349">
    <property type="entry name" value="Split_barrel_FMN-bd"/>
</dbReference>
<dbReference type="PANTHER" id="PTHR34818">
    <property type="entry name" value="PROTEIN BLI-3"/>
    <property type="match status" value="1"/>
</dbReference>
<organism evidence="2 3">
    <name type="scientific">Jeotgalicoccus meleagridis</name>
    <dbReference type="NCBI Taxonomy" id="2759181"/>
    <lineage>
        <taxon>Bacteria</taxon>
        <taxon>Bacillati</taxon>
        <taxon>Bacillota</taxon>
        <taxon>Bacilli</taxon>
        <taxon>Bacillales</taxon>
        <taxon>Staphylococcaceae</taxon>
        <taxon>Jeotgalicoccus</taxon>
    </lineage>
</organism>
<dbReference type="InterPro" id="IPR052917">
    <property type="entry name" value="Stress-Dev_Protein"/>
</dbReference>
<name>A0A6V7R321_9STAP</name>
<accession>A0A6V7R321</accession>
<dbReference type="InterPro" id="IPR011576">
    <property type="entry name" value="Pyridox_Oxase_N"/>
</dbReference>
<dbReference type="SUPFAM" id="SSF50475">
    <property type="entry name" value="FMN-binding split barrel"/>
    <property type="match status" value="1"/>
</dbReference>
<gene>
    <name evidence="2" type="primary">ydaG</name>
    <name evidence="2" type="ORF">JEODO184_00266</name>
</gene>
<dbReference type="EMBL" id="CAJEWD010000003">
    <property type="protein sequence ID" value="CAD2071488.1"/>
    <property type="molecule type" value="Genomic_DNA"/>
</dbReference>
<dbReference type="RefSeq" id="WP_185124830.1">
    <property type="nucleotide sequence ID" value="NZ_CAJEWD010000003.1"/>
</dbReference>